<gene>
    <name evidence="3" type="ORF">P8935_00835</name>
</gene>
<dbReference type="EMBL" id="CP121196">
    <property type="protein sequence ID" value="XBH17891.1"/>
    <property type="molecule type" value="Genomic_DNA"/>
</dbReference>
<dbReference type="InterPro" id="IPR043856">
    <property type="entry name" value="DUF5818"/>
</dbReference>
<dbReference type="Gene3D" id="2.40.50.200">
    <property type="entry name" value="Bacterial OB-fold"/>
    <property type="match status" value="1"/>
</dbReference>
<feature type="region of interest" description="Disordered" evidence="1">
    <location>
        <begin position="32"/>
        <end position="66"/>
    </location>
</feature>
<protein>
    <submittedName>
        <fullName evidence="3">DUF5818 domain-containing protein</fullName>
    </submittedName>
</protein>
<accession>A0AAU7DKJ2</accession>
<feature type="chain" id="PRO_5043403137" evidence="2">
    <location>
        <begin position="27"/>
        <end position="125"/>
    </location>
</feature>
<dbReference type="InterPro" id="IPR036700">
    <property type="entry name" value="BOBF_sf"/>
</dbReference>
<reference evidence="3" key="1">
    <citation type="submission" date="2023-03" db="EMBL/GenBank/DDBJ databases">
        <title>Edaphobacter sp.</title>
        <authorList>
            <person name="Huber K.J."/>
            <person name="Papendorf J."/>
            <person name="Pilke C."/>
            <person name="Bunk B."/>
            <person name="Sproeer C."/>
            <person name="Pester M."/>
        </authorList>
    </citation>
    <scope>NUCLEOTIDE SEQUENCE</scope>
    <source>
        <strain evidence="3">DSM 110680</strain>
    </source>
</reference>
<evidence type="ECO:0000256" key="1">
    <source>
        <dbReference type="SAM" id="MobiDB-lite"/>
    </source>
</evidence>
<evidence type="ECO:0000313" key="3">
    <source>
        <dbReference type="EMBL" id="XBH17891.1"/>
    </source>
</evidence>
<proteinExistence type="predicted"/>
<name>A0AAU7DKJ2_9BACT</name>
<evidence type="ECO:0000256" key="2">
    <source>
        <dbReference type="SAM" id="SignalP"/>
    </source>
</evidence>
<feature type="signal peptide" evidence="2">
    <location>
        <begin position="1"/>
        <end position="26"/>
    </location>
</feature>
<keyword evidence="2" id="KW-0732">Signal</keyword>
<dbReference type="AlphaFoldDB" id="A0AAU7DKJ2"/>
<sequence>MNPNKKQFVLGLSSCALLLATIPALGATTPKSATQMPVFQEPQTPPSQTQPDQTMPNQDSKTATFSGTVVKDGEQYVLRDSSGSVYKLDDSSRAQAFEGKTVKVTGRLDANSKMIHVDSIQALAS</sequence>
<dbReference type="Pfam" id="PF19135">
    <property type="entry name" value="DUF5818"/>
    <property type="match status" value="1"/>
</dbReference>
<organism evidence="3">
    <name type="scientific">Telmatobacter sp. DSM 110680</name>
    <dbReference type="NCBI Taxonomy" id="3036704"/>
    <lineage>
        <taxon>Bacteria</taxon>
        <taxon>Pseudomonadati</taxon>
        <taxon>Acidobacteriota</taxon>
        <taxon>Terriglobia</taxon>
        <taxon>Terriglobales</taxon>
        <taxon>Acidobacteriaceae</taxon>
        <taxon>Telmatobacter</taxon>
    </lineage>
</organism>
<dbReference type="SUPFAM" id="SSF101756">
    <property type="entry name" value="Hypothetical protein YgiW"/>
    <property type="match status" value="1"/>
</dbReference>
<dbReference type="RefSeq" id="WP_348263116.1">
    <property type="nucleotide sequence ID" value="NZ_CP121196.1"/>
</dbReference>
<feature type="compositionally biased region" description="Low complexity" evidence="1">
    <location>
        <begin position="40"/>
        <end position="56"/>
    </location>
</feature>
<feature type="compositionally biased region" description="Polar residues" evidence="1">
    <location>
        <begin position="57"/>
        <end position="66"/>
    </location>
</feature>